<dbReference type="EMBL" id="DF237065">
    <property type="protein sequence ID" value="GAQ82579.1"/>
    <property type="molecule type" value="Genomic_DNA"/>
</dbReference>
<protein>
    <submittedName>
        <fullName evidence="2">Uncharacterized protein</fullName>
    </submittedName>
</protein>
<evidence type="ECO:0000313" key="2">
    <source>
        <dbReference type="EMBL" id="GAQ82579.1"/>
    </source>
</evidence>
<name>A0A1Y1HZG4_KLENI</name>
<evidence type="ECO:0000313" key="3">
    <source>
        <dbReference type="Proteomes" id="UP000054558"/>
    </source>
</evidence>
<reference evidence="2 3" key="1">
    <citation type="journal article" date="2014" name="Nat. Commun.">
        <title>Klebsormidium flaccidum genome reveals primary factors for plant terrestrial adaptation.</title>
        <authorList>
            <person name="Hori K."/>
            <person name="Maruyama F."/>
            <person name="Fujisawa T."/>
            <person name="Togashi T."/>
            <person name="Yamamoto N."/>
            <person name="Seo M."/>
            <person name="Sato S."/>
            <person name="Yamada T."/>
            <person name="Mori H."/>
            <person name="Tajima N."/>
            <person name="Moriyama T."/>
            <person name="Ikeuchi M."/>
            <person name="Watanabe M."/>
            <person name="Wada H."/>
            <person name="Kobayashi K."/>
            <person name="Saito M."/>
            <person name="Masuda T."/>
            <person name="Sasaki-Sekimoto Y."/>
            <person name="Mashiguchi K."/>
            <person name="Awai K."/>
            <person name="Shimojima M."/>
            <person name="Masuda S."/>
            <person name="Iwai M."/>
            <person name="Nobusawa T."/>
            <person name="Narise T."/>
            <person name="Kondo S."/>
            <person name="Saito H."/>
            <person name="Sato R."/>
            <person name="Murakawa M."/>
            <person name="Ihara Y."/>
            <person name="Oshima-Yamada Y."/>
            <person name="Ohtaka K."/>
            <person name="Satoh M."/>
            <person name="Sonobe K."/>
            <person name="Ishii M."/>
            <person name="Ohtani R."/>
            <person name="Kanamori-Sato M."/>
            <person name="Honoki R."/>
            <person name="Miyazaki D."/>
            <person name="Mochizuki H."/>
            <person name="Umetsu J."/>
            <person name="Higashi K."/>
            <person name="Shibata D."/>
            <person name="Kamiya Y."/>
            <person name="Sato N."/>
            <person name="Nakamura Y."/>
            <person name="Tabata S."/>
            <person name="Ida S."/>
            <person name="Kurokawa K."/>
            <person name="Ohta H."/>
        </authorList>
    </citation>
    <scope>NUCLEOTIDE SEQUENCE [LARGE SCALE GENOMIC DNA]</scope>
    <source>
        <strain evidence="2 3">NIES-2285</strain>
    </source>
</reference>
<gene>
    <name evidence="2" type="ORF">KFL_001160110</name>
</gene>
<evidence type="ECO:0000256" key="1">
    <source>
        <dbReference type="SAM" id="MobiDB-lite"/>
    </source>
</evidence>
<organism evidence="2 3">
    <name type="scientific">Klebsormidium nitens</name>
    <name type="common">Green alga</name>
    <name type="synonym">Ulothrix nitens</name>
    <dbReference type="NCBI Taxonomy" id="105231"/>
    <lineage>
        <taxon>Eukaryota</taxon>
        <taxon>Viridiplantae</taxon>
        <taxon>Streptophyta</taxon>
        <taxon>Klebsormidiophyceae</taxon>
        <taxon>Klebsormidiales</taxon>
        <taxon>Klebsormidiaceae</taxon>
        <taxon>Klebsormidium</taxon>
    </lineage>
</organism>
<proteinExistence type="predicted"/>
<accession>A0A1Y1HZG4</accession>
<feature type="compositionally biased region" description="Basic and acidic residues" evidence="1">
    <location>
        <begin position="61"/>
        <end position="73"/>
    </location>
</feature>
<keyword evidence="3" id="KW-1185">Reference proteome</keyword>
<sequence length="1517" mass="168399">MKPLSPIPELDEMEAAEEASVLPASKKQKADERSGPLAEADPTGDSLLETADGTGAAQSNWEREPLEEGERPEEYKEEQLCLWDRFGGQDIRIFVPRSLYCQETEPTEEVLTQRVSKARPVLPDLSKAIGARSVQRSTKYTLGQINVGDKKVDLTSLKQGDEFLGTFGKPQHATAASQLRAHLKDVPRKLREGLLPSEGPEEEPDPTVVIKMSKDCIKLRERIQTFGITEPDTPVDFKRQIEDKTQYIEAKSTRFCAVGKPGSRKSLTCNRLAGFPGERGPFFYCPETRDHGTKITTSILKTAEPGLHVRTLLRRKSVYEQLVERRFKAGSISPEELRDNYHCKVMEGPEGKVRWSSPDQPMAVRPIEEVIPGVNLLVDPVEGAHMYSSGLSNYTPAEQLMIAEVEMSSNAWPGLDEGQKLVDCVGFLEAQEGQSDFRSVTDDIVREDVKGANVIIPCTSDRVRTEEDGNLLAKLGLFDGTPDTFPILVCPDLPSVLSSLEKVHDDNVNALAGAFKKPEQLVARNVPNVQHLIQLQEPIIQHISENLFVMQPVTALNSHELKEDIAKMVNKAQVAVLVQSISIWITWTLMKLRAFKARSAAPVAPRAEGATYELKCEKKIRDGMGAFTTQFAETIVGLEVTASELLEEASRTYFGNVWIQLEAEGIEDMQQAFEHLLERGAVSSDSNIYQFLFQVFDNVIARGRKDLVEHQSAILKALIELRDGKKKDLGSEADASLLQAETAGKLAVERAAQGLKNGPSAMEDAIQWTDSNRECAQSGRGCDIREYINKVCKDAVREALTKPIQDEAEDHFVSILKRCLLESSGRTRLGLVKPLVLRILEWAETTYTDFLIEHCKRSLEMLKPDLDAKRPVGGGQLQGVVSDLAAVAKEVKEQAIKVSNMATHKKAYEEQALPKPLIRKPQTRDIAQGSVKLLPEVDFQQIEVVKVPGLEIALSDLVPEPAAMGKQVVTGRMEVGEDLLPIVDAYNRATTNAVKERGAAGPKTTDPPRVVFYPSELQPGQRDSSVRFDFRPSHPQGIGRTMWSPISYVVCRESEAENHRRLLNGVEGTTLVTVPNDSKRHVYYSAAQIVYWLLHKPDLEEGYGSYFLMPNNVEEIIEVSPKSFATQGSSLQRWSTFAQQVLHQERQRKGRALLAYMSVLYGPFHLALMEALNADNSGEIVKVMGAFGELFPPNHKRLTFPKSEIEDLVRTCKGPHTRELLQKMLQHLETTVGVSCHLARFGTQTLMSDAYPDNVFQPRTAAPATTFWLVDARGTAVVSPLHVAGFNQSPHEDFLPCARRLYKPFDALGWRSLATPTYHWRQLRQTYNKPESGFLYKQPVDALSLTKIEKALRNQPTLKSFSKPEGALALEAKLPASRTVLPSAEKLRDSGVRGNGLALAIVSSALKQQPRTLRSQVGAHVKKKYASLKLPRVTSPAEAGQWANEHAQEGSGLELDFVHAAASCKGINLVVALVNKAGQLRYYQAIGDDKKPEVSYVFGFADGVYSPIGWRKDEDDE</sequence>
<dbReference type="Proteomes" id="UP000054558">
    <property type="component" value="Unassembled WGS sequence"/>
</dbReference>
<feature type="region of interest" description="Disordered" evidence="1">
    <location>
        <begin position="1"/>
        <end position="73"/>
    </location>
</feature>